<name>A0ABD3V9I9_SINWO</name>
<keyword evidence="5" id="KW-1185">Reference proteome</keyword>
<dbReference type="InterPro" id="IPR055304">
    <property type="entry name" value="CHCHD2/10-like"/>
</dbReference>
<evidence type="ECO:0000313" key="4">
    <source>
        <dbReference type="EMBL" id="KAL3858252.1"/>
    </source>
</evidence>
<feature type="region of interest" description="Disordered" evidence="2">
    <location>
        <begin position="1"/>
        <end position="41"/>
    </location>
</feature>
<comment type="caution">
    <text evidence="4">The sequence shown here is derived from an EMBL/GenBank/DDBJ whole genome shotgun (WGS) entry which is preliminary data.</text>
</comment>
<accession>A0ABD3V9I9</accession>
<feature type="compositionally biased region" description="Low complexity" evidence="2">
    <location>
        <begin position="7"/>
        <end position="22"/>
    </location>
</feature>
<dbReference type="Pfam" id="PF06747">
    <property type="entry name" value="CHCH"/>
    <property type="match status" value="1"/>
</dbReference>
<reference evidence="4 5" key="1">
    <citation type="submission" date="2024-11" db="EMBL/GenBank/DDBJ databases">
        <title>Chromosome-level genome assembly of the freshwater bivalve Anodonta woodiana.</title>
        <authorList>
            <person name="Chen X."/>
        </authorList>
    </citation>
    <scope>NUCLEOTIDE SEQUENCE [LARGE SCALE GENOMIC DNA]</scope>
    <source>
        <strain evidence="4">MN2024</strain>
        <tissue evidence="4">Gills</tissue>
    </source>
</reference>
<keyword evidence="1" id="KW-1015">Disulfide bond</keyword>
<dbReference type="PANTHER" id="PTHR13523">
    <property type="entry name" value="COILED-COIL-HELIX-COILED-COIL-HELIX DOMAIN CONTAINING 2/NUR77"/>
    <property type="match status" value="1"/>
</dbReference>
<dbReference type="AlphaFoldDB" id="A0ABD3V9I9"/>
<dbReference type="InterPro" id="IPR010625">
    <property type="entry name" value="CHCH"/>
</dbReference>
<feature type="compositionally biased region" description="Low complexity" evidence="2">
    <location>
        <begin position="31"/>
        <end position="41"/>
    </location>
</feature>
<feature type="compositionally biased region" description="Low complexity" evidence="2">
    <location>
        <begin position="78"/>
        <end position="95"/>
    </location>
</feature>
<dbReference type="EMBL" id="JBJQND010000013">
    <property type="protein sequence ID" value="KAL3858252.1"/>
    <property type="molecule type" value="Genomic_DNA"/>
</dbReference>
<gene>
    <name evidence="4" type="ORF">ACJMK2_012849</name>
</gene>
<protein>
    <recommendedName>
        <fullName evidence="3">CHCH domain-containing protein</fullName>
    </recommendedName>
</protein>
<dbReference type="PANTHER" id="PTHR13523:SF2">
    <property type="entry name" value="COILED-COIL-HELIX-COILED-COIL-HELIX DOMAIN CONTAINING 2, ISOFORM A-RELATED"/>
    <property type="match status" value="1"/>
</dbReference>
<organism evidence="4 5">
    <name type="scientific">Sinanodonta woodiana</name>
    <name type="common">Chinese pond mussel</name>
    <name type="synonym">Anodonta woodiana</name>
    <dbReference type="NCBI Taxonomy" id="1069815"/>
    <lineage>
        <taxon>Eukaryota</taxon>
        <taxon>Metazoa</taxon>
        <taxon>Spiralia</taxon>
        <taxon>Lophotrochozoa</taxon>
        <taxon>Mollusca</taxon>
        <taxon>Bivalvia</taxon>
        <taxon>Autobranchia</taxon>
        <taxon>Heteroconchia</taxon>
        <taxon>Palaeoheterodonta</taxon>
        <taxon>Unionida</taxon>
        <taxon>Unionoidea</taxon>
        <taxon>Unionidae</taxon>
        <taxon>Unioninae</taxon>
        <taxon>Sinanodonta</taxon>
    </lineage>
</organism>
<feature type="domain" description="CHCH" evidence="3">
    <location>
        <begin position="98"/>
        <end position="130"/>
    </location>
</feature>
<evidence type="ECO:0000256" key="2">
    <source>
        <dbReference type="SAM" id="MobiDB-lite"/>
    </source>
</evidence>
<dbReference type="Proteomes" id="UP001634394">
    <property type="component" value="Unassembled WGS sequence"/>
</dbReference>
<feature type="region of interest" description="Disordered" evidence="2">
    <location>
        <begin position="64"/>
        <end position="95"/>
    </location>
</feature>
<proteinExistence type="predicted"/>
<evidence type="ECO:0000256" key="1">
    <source>
        <dbReference type="ARBA" id="ARBA00023157"/>
    </source>
</evidence>
<evidence type="ECO:0000259" key="3">
    <source>
        <dbReference type="Pfam" id="PF06747"/>
    </source>
</evidence>
<sequence>MPRRGRSSSPVRSAPRPVSSVPAHPPPSQPAPAMMQQPRQPGMFAQMATTAAGVAVGSAVGHTIGAAMTGGMGGGSREAAPAPVEQQAPSQQQFASPCQFELKEFLQCAQGQSDISLCYGFNEALKECKNRNGVSI</sequence>
<evidence type="ECO:0000313" key="5">
    <source>
        <dbReference type="Proteomes" id="UP001634394"/>
    </source>
</evidence>